<feature type="region of interest" description="Disordered" evidence="1">
    <location>
        <begin position="154"/>
        <end position="174"/>
    </location>
</feature>
<feature type="transmembrane region" description="Helical" evidence="2">
    <location>
        <begin position="71"/>
        <end position="99"/>
    </location>
</feature>
<gene>
    <name evidence="3" type="ORF">P9A14_02205</name>
</gene>
<dbReference type="RefSeq" id="WP_137808653.1">
    <property type="nucleotide sequence ID" value="NZ_CP095552.1"/>
</dbReference>
<organism evidence="3 4">
    <name type="scientific">Gordonia hongkongensis</name>
    <dbReference type="NCBI Taxonomy" id="1701090"/>
    <lineage>
        <taxon>Bacteria</taxon>
        <taxon>Bacillati</taxon>
        <taxon>Actinomycetota</taxon>
        <taxon>Actinomycetes</taxon>
        <taxon>Mycobacteriales</taxon>
        <taxon>Gordoniaceae</taxon>
        <taxon>Gordonia</taxon>
    </lineage>
</organism>
<name>A0AAX3T8N0_9ACTN</name>
<evidence type="ECO:0000256" key="1">
    <source>
        <dbReference type="SAM" id="MobiDB-lite"/>
    </source>
</evidence>
<dbReference type="AlphaFoldDB" id="A0AAX3T8N0"/>
<reference evidence="3" key="1">
    <citation type="submission" date="2023-04" db="EMBL/GenBank/DDBJ databases">
        <title>Complete genome sequence of a phthalic acid esters degrading bacterial strain.</title>
        <authorList>
            <person name="Weng L."/>
            <person name="Jia Y."/>
            <person name="Ren L."/>
        </authorList>
    </citation>
    <scope>NUCLEOTIDE SEQUENCE</scope>
    <source>
        <strain evidence="3">RL-LY01</strain>
    </source>
</reference>
<keyword evidence="2" id="KW-1133">Transmembrane helix</keyword>
<protein>
    <submittedName>
        <fullName evidence="3">Uncharacterized protein</fullName>
    </submittedName>
</protein>
<keyword evidence="2" id="KW-0472">Membrane</keyword>
<dbReference type="EMBL" id="CP121270">
    <property type="protein sequence ID" value="WFP25362.1"/>
    <property type="molecule type" value="Genomic_DNA"/>
</dbReference>
<feature type="transmembrane region" description="Helical" evidence="2">
    <location>
        <begin position="6"/>
        <end position="28"/>
    </location>
</feature>
<evidence type="ECO:0000313" key="4">
    <source>
        <dbReference type="Proteomes" id="UP001213504"/>
    </source>
</evidence>
<accession>A0AAX3T8N0</accession>
<sequence>MNVVDYWGVMVGLGLVATALGVIGFVRYRERESTSLQRQTQLARELRDLAGGDEVRLAAVDEFSLTIYQRLFYVSVVAPWIRSAAWALLGAALAGAGALATGPLDGVFATVAHIAAILVSAVFAVAALVYVGIALYHSATTPRVSFSDSYADDDADPAVDAPDPGIPGSARSVD</sequence>
<keyword evidence="2" id="KW-0812">Transmembrane</keyword>
<feature type="transmembrane region" description="Helical" evidence="2">
    <location>
        <begin position="111"/>
        <end position="136"/>
    </location>
</feature>
<evidence type="ECO:0000313" key="3">
    <source>
        <dbReference type="EMBL" id="WFP25362.1"/>
    </source>
</evidence>
<dbReference type="Proteomes" id="UP001213504">
    <property type="component" value="Chromosome"/>
</dbReference>
<proteinExistence type="predicted"/>
<evidence type="ECO:0000256" key="2">
    <source>
        <dbReference type="SAM" id="Phobius"/>
    </source>
</evidence>